<comment type="caution">
    <text evidence="2">The sequence shown here is derived from an EMBL/GenBank/DDBJ whole genome shotgun (WGS) entry which is preliminary data.</text>
</comment>
<sequence>MEKLLKLRADVEIIKKDFNEKENKQLSHYDKLVKFLEEKNEKLTQDVQTKMNKKKMIIYFPTIIILKKEINNANHNSNKTFANR</sequence>
<organism evidence="2 3">
    <name type="scientific">Reticulomyxa filosa</name>
    <dbReference type="NCBI Taxonomy" id="46433"/>
    <lineage>
        <taxon>Eukaryota</taxon>
        <taxon>Sar</taxon>
        <taxon>Rhizaria</taxon>
        <taxon>Retaria</taxon>
        <taxon>Foraminifera</taxon>
        <taxon>Monothalamids</taxon>
        <taxon>Reticulomyxidae</taxon>
        <taxon>Reticulomyxa</taxon>
    </lineage>
</organism>
<name>X6M0X7_RETFI</name>
<dbReference type="Proteomes" id="UP000023152">
    <property type="component" value="Unassembled WGS sequence"/>
</dbReference>
<protein>
    <submittedName>
        <fullName evidence="2">Uncharacterized protein</fullName>
    </submittedName>
</protein>
<dbReference type="EMBL" id="ASPP01026095">
    <property type="protein sequence ID" value="ETO07519.1"/>
    <property type="molecule type" value="Genomic_DNA"/>
</dbReference>
<evidence type="ECO:0000313" key="3">
    <source>
        <dbReference type="Proteomes" id="UP000023152"/>
    </source>
</evidence>
<evidence type="ECO:0000256" key="1">
    <source>
        <dbReference type="SAM" id="Coils"/>
    </source>
</evidence>
<gene>
    <name evidence="2" type="ORF">RFI_29872</name>
</gene>
<proteinExistence type="predicted"/>
<reference evidence="2 3" key="1">
    <citation type="journal article" date="2013" name="Curr. Biol.">
        <title>The Genome of the Foraminiferan Reticulomyxa filosa.</title>
        <authorList>
            <person name="Glockner G."/>
            <person name="Hulsmann N."/>
            <person name="Schleicher M."/>
            <person name="Noegel A.A."/>
            <person name="Eichinger L."/>
            <person name="Gallinger C."/>
            <person name="Pawlowski J."/>
            <person name="Sierra R."/>
            <person name="Euteneuer U."/>
            <person name="Pillet L."/>
            <person name="Moustafa A."/>
            <person name="Platzer M."/>
            <person name="Groth M."/>
            <person name="Szafranski K."/>
            <person name="Schliwa M."/>
        </authorList>
    </citation>
    <scope>NUCLEOTIDE SEQUENCE [LARGE SCALE GENOMIC DNA]</scope>
</reference>
<evidence type="ECO:0000313" key="2">
    <source>
        <dbReference type="EMBL" id="ETO07519.1"/>
    </source>
</evidence>
<keyword evidence="3" id="KW-1185">Reference proteome</keyword>
<keyword evidence="1" id="KW-0175">Coiled coil</keyword>
<accession>X6M0X7</accession>
<feature type="coiled-coil region" evidence="1">
    <location>
        <begin position="4"/>
        <end position="53"/>
    </location>
</feature>
<dbReference type="AlphaFoldDB" id="X6M0X7"/>